<evidence type="ECO:0000256" key="1">
    <source>
        <dbReference type="PROSITE-ProRule" id="PRU00047"/>
    </source>
</evidence>
<dbReference type="Proteomes" id="UP001633002">
    <property type="component" value="Unassembled WGS sequence"/>
</dbReference>
<feature type="region of interest" description="Disordered" evidence="2">
    <location>
        <begin position="407"/>
        <end position="453"/>
    </location>
</feature>
<name>A0ABD3HQE3_9MARC</name>
<feature type="compositionally biased region" description="Low complexity" evidence="2">
    <location>
        <begin position="42"/>
        <end position="71"/>
    </location>
</feature>
<feature type="domain" description="CCHC-type" evidence="3">
    <location>
        <begin position="363"/>
        <end position="378"/>
    </location>
</feature>
<evidence type="ECO:0000313" key="5">
    <source>
        <dbReference type="Proteomes" id="UP001633002"/>
    </source>
</evidence>
<feature type="region of interest" description="Disordered" evidence="2">
    <location>
        <begin position="17"/>
        <end position="78"/>
    </location>
</feature>
<accession>A0ABD3HQE3</accession>
<dbReference type="PANTHER" id="PTHR31286:SF180">
    <property type="entry name" value="OS10G0362600 PROTEIN"/>
    <property type="match status" value="1"/>
</dbReference>
<dbReference type="GO" id="GO:0008270">
    <property type="term" value="F:zinc ion binding"/>
    <property type="evidence" value="ECO:0007669"/>
    <property type="project" value="UniProtKB-KW"/>
</dbReference>
<keyword evidence="1" id="KW-0862">Zinc</keyword>
<dbReference type="Gene3D" id="4.10.60.10">
    <property type="entry name" value="Zinc finger, CCHC-type"/>
    <property type="match status" value="1"/>
</dbReference>
<feature type="region of interest" description="Disordered" evidence="2">
    <location>
        <begin position="90"/>
        <end position="131"/>
    </location>
</feature>
<feature type="region of interest" description="Disordered" evidence="2">
    <location>
        <begin position="495"/>
        <end position="527"/>
    </location>
</feature>
<keyword evidence="1" id="KW-0479">Metal-binding</keyword>
<dbReference type="PROSITE" id="PS50158">
    <property type="entry name" value="ZF_CCHC"/>
    <property type="match status" value="1"/>
</dbReference>
<reference evidence="4 5" key="1">
    <citation type="submission" date="2024-09" db="EMBL/GenBank/DDBJ databases">
        <title>Chromosome-scale assembly of Riccia sorocarpa.</title>
        <authorList>
            <person name="Paukszto L."/>
        </authorList>
    </citation>
    <scope>NUCLEOTIDE SEQUENCE [LARGE SCALE GENOMIC DNA]</scope>
    <source>
        <strain evidence="4">LP-2024</strain>
        <tissue evidence="4">Aerial parts of the thallus</tissue>
    </source>
</reference>
<dbReference type="SUPFAM" id="SSF57756">
    <property type="entry name" value="Retrovirus zinc finger-like domains"/>
    <property type="match status" value="1"/>
</dbReference>
<evidence type="ECO:0000256" key="2">
    <source>
        <dbReference type="SAM" id="MobiDB-lite"/>
    </source>
</evidence>
<organism evidence="4 5">
    <name type="scientific">Riccia sorocarpa</name>
    <dbReference type="NCBI Taxonomy" id="122646"/>
    <lineage>
        <taxon>Eukaryota</taxon>
        <taxon>Viridiplantae</taxon>
        <taxon>Streptophyta</taxon>
        <taxon>Embryophyta</taxon>
        <taxon>Marchantiophyta</taxon>
        <taxon>Marchantiopsida</taxon>
        <taxon>Marchantiidae</taxon>
        <taxon>Marchantiales</taxon>
        <taxon>Ricciaceae</taxon>
        <taxon>Riccia</taxon>
    </lineage>
</organism>
<protein>
    <recommendedName>
        <fullName evidence="3">CCHC-type domain-containing protein</fullName>
    </recommendedName>
</protein>
<feature type="region of interest" description="Disordered" evidence="2">
    <location>
        <begin position="558"/>
        <end position="585"/>
    </location>
</feature>
<dbReference type="InterPro" id="IPR040256">
    <property type="entry name" value="At4g02000-like"/>
</dbReference>
<dbReference type="SUPFAM" id="SSF56219">
    <property type="entry name" value="DNase I-like"/>
    <property type="match status" value="1"/>
</dbReference>
<dbReference type="AlphaFoldDB" id="A0ABD3HQE3"/>
<feature type="compositionally biased region" description="Basic and acidic residues" evidence="2">
    <location>
        <begin position="565"/>
        <end position="581"/>
    </location>
</feature>
<gene>
    <name evidence="4" type="ORF">R1sor_006687</name>
</gene>
<dbReference type="Gene3D" id="3.60.10.10">
    <property type="entry name" value="Endonuclease/exonuclease/phosphatase"/>
    <property type="match status" value="1"/>
</dbReference>
<evidence type="ECO:0000259" key="3">
    <source>
        <dbReference type="PROSITE" id="PS50158"/>
    </source>
</evidence>
<dbReference type="PANTHER" id="PTHR31286">
    <property type="entry name" value="GLYCINE-RICH CELL WALL STRUCTURAL PROTEIN 1.8-LIKE"/>
    <property type="match status" value="1"/>
</dbReference>
<keyword evidence="5" id="KW-1185">Reference proteome</keyword>
<proteinExistence type="predicted"/>
<evidence type="ECO:0000313" key="4">
    <source>
        <dbReference type="EMBL" id="KAL3693036.1"/>
    </source>
</evidence>
<dbReference type="InterPro" id="IPR036691">
    <property type="entry name" value="Endo/exonu/phosph_ase_sf"/>
</dbReference>
<feature type="compositionally biased region" description="Polar residues" evidence="2">
    <location>
        <begin position="507"/>
        <end position="527"/>
    </location>
</feature>
<keyword evidence="1" id="KW-0863">Zinc-finger</keyword>
<feature type="compositionally biased region" description="Basic and acidic residues" evidence="2">
    <location>
        <begin position="96"/>
        <end position="120"/>
    </location>
</feature>
<dbReference type="InterPro" id="IPR001878">
    <property type="entry name" value="Znf_CCHC"/>
</dbReference>
<sequence>MTDSLGARIRRTLDQALAQINDGQMSKSESEEGKTVKAKIPGGSKSSAQSKGGNVSSNSEHASSSASETSTGKLAVSGKATEEVHFPPLLVSNKNQQDHSVLRDNQDPVPHRDRTTDVRIPDPQSRPNAWNVRPRLPVNRARKIDNPYLAGVDPIWGTTIQDSELQDIIEELNMIDPPRDISDAVVTQLEPEDYRILKIRLDQLRSASVILQTPESLPTRDAVESWLEWSVIQELKITITQLRVLGRGIFLVESSLDFDGFPVLLSPLTLDYNPKHIRVQRVATWVELPLVDPLIEPLSDKMLSMIGQPTFRTLTRGQNKYPNVRGCVMVDAGKEKPTRLAFQCAWGGVITQEVKYQDLPNACFRCKQAGYMAKDCPNPASNGDWRAQKDQHRQGGSRPRIITLEEIKRGETVQSPKGGGPADAFIDVPRRKGSWSRDNKSSTSSPAVPRKNVFEILTEADEADGEGKNSQKLPEDVEDCVNECNMELGNQHQPLTEAQDKEEDQEMTVTDSQSHGEENLNSPSNNPVAIEAQSQSVLPGEGNIGNWADLVEIEMGDQGPRVIKGRGDSDPNYTLDKENSQKKRARAPNYQRVDNFQELGVLKDSGWLLETGQKMGTSSGIRKDIVKLWYRRTQKGAHVLGLQEVVAQGEELKRTLKGLVPGAKSVVDYKRNGKADAVLIIRGSINVVAEGVSGKGFGAWAVIETCKGNVGVIILHTPNKRKRRAEVWTWVKNLISQGQWIVAGDFNMVERERVHFLFVL</sequence>
<dbReference type="EMBL" id="JBJQOH010000003">
    <property type="protein sequence ID" value="KAL3693036.1"/>
    <property type="molecule type" value="Genomic_DNA"/>
</dbReference>
<dbReference type="InterPro" id="IPR036875">
    <property type="entry name" value="Znf_CCHC_sf"/>
</dbReference>
<comment type="caution">
    <text evidence="4">The sequence shown here is derived from an EMBL/GenBank/DDBJ whole genome shotgun (WGS) entry which is preliminary data.</text>
</comment>